<evidence type="ECO:0000259" key="5">
    <source>
        <dbReference type="PROSITE" id="PS50931"/>
    </source>
</evidence>
<dbReference type="Gene3D" id="1.10.10.10">
    <property type="entry name" value="Winged helix-like DNA-binding domain superfamily/Winged helix DNA-binding domain"/>
    <property type="match status" value="1"/>
</dbReference>
<keyword evidence="3" id="KW-0238">DNA-binding</keyword>
<dbReference type="PANTHER" id="PTHR30537">
    <property type="entry name" value="HTH-TYPE TRANSCRIPTIONAL REGULATOR"/>
    <property type="match status" value="1"/>
</dbReference>
<keyword evidence="7" id="KW-1185">Reference proteome</keyword>
<dbReference type="Pfam" id="PF00126">
    <property type="entry name" value="HTH_1"/>
    <property type="match status" value="1"/>
</dbReference>
<dbReference type="InterPro" id="IPR000847">
    <property type="entry name" value="LysR_HTH_N"/>
</dbReference>
<evidence type="ECO:0000256" key="4">
    <source>
        <dbReference type="ARBA" id="ARBA00023163"/>
    </source>
</evidence>
<dbReference type="PROSITE" id="PS50931">
    <property type="entry name" value="HTH_LYSR"/>
    <property type="match status" value="1"/>
</dbReference>
<dbReference type="InterPro" id="IPR036388">
    <property type="entry name" value="WH-like_DNA-bd_sf"/>
</dbReference>
<dbReference type="SUPFAM" id="SSF46785">
    <property type="entry name" value="Winged helix' DNA-binding domain"/>
    <property type="match status" value="1"/>
</dbReference>
<sequence>MDRLAGMAMFVTVVEHGSFTAAAEASRVSATMVAKHIRSIERRLGARLLHRTTRRHQITEIGRLYYERCKNVLAEVAMAEASASELQASPRGRLRLVAPVSFGSESLVPALVDYLQRNLEVSVDLVLDNRTPDLISEGCELGIQIGELKDVNLVARPLKPYRRILAAAPSYLARRGRPEHPRELSDHECLGHAYWRTQGVWHLVGPENETCAVTVSSRFTTNQGSALRVAALHSAGVVLQPELLLLRDLEAGRLEPVLPQWSYKPTPMHLVYAPDRRPTAMLRSAIDFLVARFG</sequence>
<evidence type="ECO:0000313" key="7">
    <source>
        <dbReference type="Proteomes" id="UP001156882"/>
    </source>
</evidence>
<evidence type="ECO:0000256" key="3">
    <source>
        <dbReference type="ARBA" id="ARBA00023125"/>
    </source>
</evidence>
<dbReference type="InterPro" id="IPR058163">
    <property type="entry name" value="LysR-type_TF_proteobact-type"/>
</dbReference>
<dbReference type="InterPro" id="IPR005119">
    <property type="entry name" value="LysR_subst-bd"/>
</dbReference>
<dbReference type="InterPro" id="IPR036390">
    <property type="entry name" value="WH_DNA-bd_sf"/>
</dbReference>
<accession>A0ABQ6CLP4</accession>
<dbReference type="Pfam" id="PF03466">
    <property type="entry name" value="LysR_substrate"/>
    <property type="match status" value="1"/>
</dbReference>
<dbReference type="SUPFAM" id="SSF53850">
    <property type="entry name" value="Periplasmic binding protein-like II"/>
    <property type="match status" value="1"/>
</dbReference>
<dbReference type="EMBL" id="BSPC01000048">
    <property type="protein sequence ID" value="GLS21266.1"/>
    <property type="molecule type" value="Genomic_DNA"/>
</dbReference>
<name>A0ABQ6CLP4_9HYPH</name>
<evidence type="ECO:0000313" key="6">
    <source>
        <dbReference type="EMBL" id="GLS21266.1"/>
    </source>
</evidence>
<feature type="domain" description="HTH lysR-type" evidence="5">
    <location>
        <begin position="1"/>
        <end position="59"/>
    </location>
</feature>
<dbReference type="Gene3D" id="3.40.190.290">
    <property type="match status" value="1"/>
</dbReference>
<keyword evidence="4" id="KW-0804">Transcription</keyword>
<reference evidence="7" key="1">
    <citation type="journal article" date="2019" name="Int. J. Syst. Evol. Microbiol.">
        <title>The Global Catalogue of Microorganisms (GCM) 10K type strain sequencing project: providing services to taxonomists for standard genome sequencing and annotation.</title>
        <authorList>
            <consortium name="The Broad Institute Genomics Platform"/>
            <consortium name="The Broad Institute Genome Sequencing Center for Infectious Disease"/>
            <person name="Wu L."/>
            <person name="Ma J."/>
        </authorList>
    </citation>
    <scope>NUCLEOTIDE SEQUENCE [LARGE SCALE GENOMIC DNA]</scope>
    <source>
        <strain evidence="7">NBRC 101365</strain>
    </source>
</reference>
<dbReference type="RefSeq" id="WP_284314318.1">
    <property type="nucleotide sequence ID" value="NZ_BSPC01000048.1"/>
</dbReference>
<keyword evidence="2" id="KW-0805">Transcription regulation</keyword>
<dbReference type="PANTHER" id="PTHR30537:SF5">
    <property type="entry name" value="HTH-TYPE TRANSCRIPTIONAL ACTIVATOR TTDR-RELATED"/>
    <property type="match status" value="1"/>
</dbReference>
<protein>
    <submittedName>
        <fullName evidence="6">LysR family transcriptional regulator</fullName>
    </submittedName>
</protein>
<evidence type="ECO:0000256" key="2">
    <source>
        <dbReference type="ARBA" id="ARBA00023015"/>
    </source>
</evidence>
<proteinExistence type="inferred from homology"/>
<comment type="similarity">
    <text evidence="1">Belongs to the LysR transcriptional regulatory family.</text>
</comment>
<evidence type="ECO:0000256" key="1">
    <source>
        <dbReference type="ARBA" id="ARBA00009437"/>
    </source>
</evidence>
<gene>
    <name evidence="6" type="ORF">GCM10007874_42830</name>
</gene>
<dbReference type="CDD" id="cd08477">
    <property type="entry name" value="PBP2_CrgA_like_8"/>
    <property type="match status" value="1"/>
</dbReference>
<dbReference type="Proteomes" id="UP001156882">
    <property type="component" value="Unassembled WGS sequence"/>
</dbReference>
<organism evidence="6 7">
    <name type="scientific">Labrys miyagiensis</name>
    <dbReference type="NCBI Taxonomy" id="346912"/>
    <lineage>
        <taxon>Bacteria</taxon>
        <taxon>Pseudomonadati</taxon>
        <taxon>Pseudomonadota</taxon>
        <taxon>Alphaproteobacteria</taxon>
        <taxon>Hyphomicrobiales</taxon>
        <taxon>Xanthobacteraceae</taxon>
        <taxon>Labrys</taxon>
    </lineage>
</organism>
<comment type="caution">
    <text evidence="6">The sequence shown here is derived from an EMBL/GenBank/DDBJ whole genome shotgun (WGS) entry which is preliminary data.</text>
</comment>